<feature type="domain" description="Ig-like" evidence="9">
    <location>
        <begin position="20"/>
        <end position="125"/>
    </location>
</feature>
<dbReference type="PANTHER" id="PTHR11640:SF31">
    <property type="entry name" value="IRREGULAR CHIASM C-ROUGHEST PROTEIN-RELATED"/>
    <property type="match status" value="1"/>
</dbReference>
<protein>
    <submittedName>
        <fullName evidence="11">Nephrin</fullName>
    </submittedName>
</protein>
<keyword evidence="12" id="KW-1185">Reference proteome</keyword>
<evidence type="ECO:0000313" key="12">
    <source>
        <dbReference type="Proteomes" id="UP000017246"/>
    </source>
</evidence>
<feature type="transmembrane region" description="Helical" evidence="8">
    <location>
        <begin position="1207"/>
        <end position="1231"/>
    </location>
</feature>
<dbReference type="Pfam" id="PF07679">
    <property type="entry name" value="I-set"/>
    <property type="match status" value="1"/>
</dbReference>
<keyword evidence="2" id="KW-0677">Repeat</keyword>
<dbReference type="SUPFAM" id="SSF49265">
    <property type="entry name" value="Fibronectin type III"/>
    <property type="match status" value="1"/>
</dbReference>
<reference evidence="11" key="2">
    <citation type="submission" date="2015-11" db="EMBL/GenBank/DDBJ databases">
        <authorList>
            <person name="Zhang Y."/>
            <person name="Guo Z."/>
        </authorList>
    </citation>
    <scope>NUCLEOTIDE SEQUENCE</scope>
</reference>
<dbReference type="PROSITE" id="PS50853">
    <property type="entry name" value="FN3"/>
    <property type="match status" value="1"/>
</dbReference>
<keyword evidence="8" id="KW-1133">Transmembrane helix</keyword>
<evidence type="ECO:0000256" key="7">
    <source>
        <dbReference type="SAM" id="MobiDB-lite"/>
    </source>
</evidence>
<feature type="region of interest" description="Disordered" evidence="7">
    <location>
        <begin position="1639"/>
        <end position="1670"/>
    </location>
</feature>
<proteinExistence type="predicted"/>
<keyword evidence="3 8" id="KW-0472">Membrane</keyword>
<dbReference type="CDD" id="cd00096">
    <property type="entry name" value="Ig"/>
    <property type="match status" value="1"/>
</dbReference>
<feature type="compositionally biased region" description="Polar residues" evidence="7">
    <location>
        <begin position="1643"/>
        <end position="1662"/>
    </location>
</feature>
<dbReference type="eggNOG" id="KOG3515">
    <property type="taxonomic scope" value="Eukaryota"/>
</dbReference>
<feature type="region of interest" description="Disordered" evidence="7">
    <location>
        <begin position="1595"/>
        <end position="1614"/>
    </location>
</feature>
<evidence type="ECO:0000259" key="10">
    <source>
        <dbReference type="PROSITE" id="PS50853"/>
    </source>
</evidence>
<dbReference type="SMART" id="SM00060">
    <property type="entry name" value="FN3"/>
    <property type="match status" value="1"/>
</dbReference>
<dbReference type="InterPro" id="IPR003961">
    <property type="entry name" value="FN3_dom"/>
</dbReference>
<dbReference type="GO" id="GO:0005911">
    <property type="term" value="C:cell-cell junction"/>
    <property type="evidence" value="ECO:0007669"/>
    <property type="project" value="TreeGrafter"/>
</dbReference>
<evidence type="ECO:0000256" key="5">
    <source>
        <dbReference type="ARBA" id="ARBA00023180"/>
    </source>
</evidence>
<dbReference type="InterPro" id="IPR013098">
    <property type="entry name" value="Ig_I-set"/>
</dbReference>
<evidence type="ECO:0000256" key="3">
    <source>
        <dbReference type="ARBA" id="ARBA00023136"/>
    </source>
</evidence>
<keyword evidence="6" id="KW-0393">Immunoglobulin domain</keyword>
<feature type="region of interest" description="Disordered" evidence="7">
    <location>
        <begin position="1155"/>
        <end position="1181"/>
    </location>
</feature>
<feature type="compositionally biased region" description="Gly residues" evidence="7">
    <location>
        <begin position="1167"/>
        <end position="1177"/>
    </location>
</feature>
<dbReference type="PROSITE" id="PS50835">
    <property type="entry name" value="IG_LIKE"/>
    <property type="match status" value="6"/>
</dbReference>
<feature type="domain" description="Ig-like" evidence="9">
    <location>
        <begin position="935"/>
        <end position="1044"/>
    </location>
</feature>
<comment type="subcellular location">
    <subcellularLocation>
        <location evidence="1">Membrane</location>
        <topology evidence="1">Single-pass type I membrane protein</topology>
    </subcellularLocation>
</comment>
<dbReference type="EMBL" id="LN902844">
    <property type="protein sequence ID" value="CDI98530.1"/>
    <property type="molecule type" value="Genomic_DNA"/>
</dbReference>
<dbReference type="InterPro" id="IPR051275">
    <property type="entry name" value="Cell_adhesion_signaling"/>
</dbReference>
<evidence type="ECO:0000256" key="6">
    <source>
        <dbReference type="ARBA" id="ARBA00023319"/>
    </source>
</evidence>
<dbReference type="InterPro" id="IPR036116">
    <property type="entry name" value="FN3_sf"/>
</dbReference>
<feature type="domain" description="Ig-like" evidence="9">
    <location>
        <begin position="791"/>
        <end position="918"/>
    </location>
</feature>
<feature type="region of interest" description="Disordered" evidence="7">
    <location>
        <begin position="279"/>
        <end position="302"/>
    </location>
</feature>
<gene>
    <name evidence="11" type="ORF">EmuJ_000239500</name>
</gene>
<dbReference type="InterPro" id="IPR013783">
    <property type="entry name" value="Ig-like_fold"/>
</dbReference>
<dbReference type="InterPro" id="IPR003599">
    <property type="entry name" value="Ig_sub"/>
</dbReference>
<dbReference type="GO" id="GO:0005886">
    <property type="term" value="C:plasma membrane"/>
    <property type="evidence" value="ECO:0007669"/>
    <property type="project" value="TreeGrafter"/>
</dbReference>
<dbReference type="SUPFAM" id="SSF48726">
    <property type="entry name" value="Immunoglobulin"/>
    <property type="match status" value="6"/>
</dbReference>
<dbReference type="Proteomes" id="UP000017246">
    <property type="component" value="Unassembled WGS sequence"/>
</dbReference>
<dbReference type="GO" id="GO:0098609">
    <property type="term" value="P:cell-cell adhesion"/>
    <property type="evidence" value="ECO:0007669"/>
    <property type="project" value="TreeGrafter"/>
</dbReference>
<feature type="compositionally biased region" description="Low complexity" evidence="7">
    <location>
        <begin position="1355"/>
        <end position="1368"/>
    </location>
</feature>
<dbReference type="Pfam" id="PF00041">
    <property type="entry name" value="fn3"/>
    <property type="match status" value="1"/>
</dbReference>
<accession>A0A087W1W4</accession>
<feature type="domain" description="Ig-like" evidence="9">
    <location>
        <begin position="415"/>
        <end position="513"/>
    </location>
</feature>
<dbReference type="SMART" id="SM00409">
    <property type="entry name" value="IG"/>
    <property type="match status" value="7"/>
</dbReference>
<dbReference type="GO" id="GO:0050839">
    <property type="term" value="F:cell adhesion molecule binding"/>
    <property type="evidence" value="ECO:0007669"/>
    <property type="project" value="TreeGrafter"/>
</dbReference>
<dbReference type="InterPro" id="IPR036179">
    <property type="entry name" value="Ig-like_dom_sf"/>
</dbReference>
<feature type="region of interest" description="Disordered" evidence="7">
    <location>
        <begin position="1339"/>
        <end position="1395"/>
    </location>
</feature>
<evidence type="ECO:0000256" key="4">
    <source>
        <dbReference type="ARBA" id="ARBA00023157"/>
    </source>
</evidence>
<keyword evidence="5" id="KW-0325">Glycoprotein</keyword>
<dbReference type="InterPro" id="IPR007110">
    <property type="entry name" value="Ig-like_dom"/>
</dbReference>
<dbReference type="PANTHER" id="PTHR11640">
    <property type="entry name" value="NEPHRIN"/>
    <property type="match status" value="1"/>
</dbReference>
<evidence type="ECO:0000256" key="1">
    <source>
        <dbReference type="ARBA" id="ARBA00004479"/>
    </source>
</evidence>
<dbReference type="OrthoDB" id="8049355at2759"/>
<dbReference type="CDD" id="cd00063">
    <property type="entry name" value="FN3"/>
    <property type="match status" value="1"/>
</dbReference>
<dbReference type="STRING" id="6211.A0A087W1W4"/>
<keyword evidence="8" id="KW-0812">Transmembrane</keyword>
<sequence length="1670" mass="180953">MAPPGEPQPTKNGQLVISRPGFSVEDNINDLSSADDKLRLICQAKGGVPAPNFEWFHNGLPMRTSYAGGGGNDVFSTAVADGGVEGEAVLVIPKANLITGDRLTCLVSNKATQRAGNLGQQKLLAEIIVTVQTPPGAPVILSSEESIVDSIIANEGDTVNLMCQSKPPGSPPGELIWRWDQSPSPFQTDSSASSSFSSTVTEMNKLPSLQQFSRHTSDGNQLESHLSLPDVKRAQNGLSIVCVTRHKLGMEQKAKILLNVKYAFSGVCIYKNEMSNTRLPGPKSSDNKEECSAQPPSSSQFPRTLYVRPERKQIFSCSTTPFYGHATIKWFGALVINAAEWYDLTNLTSIAELKRGGVNGASYIKTVSLRLPPANSMRLGALQCRGYSSADVDFNTHTNIVDQVVLKPYEAPQRPSIRVESMRESLEEGDILKLRCEAVDGEPEGKISWLKATYENPEYTPIYLISTTEYDKHRKRISSNLDIQLTGDDHLSSFKCVSSNPGFPASEAQTSAAFHVNLTFHPKHIRIDRLTEAHSIPQVNLTGEPPKLVTVTAGELLTLMCTAGPANPPVPLQWRQIVCDDLFYGNHSSAFSSTSSETSKPPCSIINNVGDARALPLLLSRMVSRSLVSMLVQAHHHQSRVECSTLGAERSNDRPNWSAQGPEDTTRLKKEITLNVLFKPNFSNVLSKLNPSTSKYLPQYITVEGASLDLDLAPVSNPPITSAKWFHGKFEPQSLGPWVEITEEVSSGAGAPARLQLSRVGVEHMGSYKITGINSIGRADLVFFLNVTHAPRLVGEPLVNATTKGKEAELVCRVKANPPPKANSVYWRRVIDETPMMEITSSTIADFAAFRSDISQGPKHYEKPLIAGLRCNQKFAAGRIKYYVKCFAPEPYHLVSTLHIRDVDPSDVGRYECFVDNGIGSPVVRLIDLIYPFAPRVLELVRWSRAAPPHDPSETSLNHTHLMPLAAISPTSVVCVIAAEPAPTVTWFREPANLTLVQGGQFKSSVTRLHAGRYRALLTIELARQADFGSYYCQAENSMGMDVGKVILGPTTSPGRPGDPVLIRATSSSLTVGWQQAFNGGPPQTFIVKWAPDDTPDAVQTVEVKEDLMSEVIKHTIENLLKSTKYRIYVAAKNPLHKASPFTDYLIASTTAVSDPTEEAMRDEAHGGGGGGSGGSRRLGLGQMTSANSITRQDDGGRGSPTSSVSMIITIAICFGCLIFLTNLIIVGLVLHRRHQRKDSRLKRIPGTDSLVKCGVMDGYPTADCYPDRFLNGQHVFGPFIDSASQKDSLSQYQFEHFGQCSPQMPAEYISSAGSYFPRDSPLNLFANSPALITAAEQHVTTHHHAQHQQHHRLNSQTLSRSSSPLHSSRSHGLQPPTTPSSLEHAHQVTAHQRHPSFTTNATGCAYPPDQSIYLVAAPNPHRYIADDPLGAAAAAAVFYGGLPPGAVSPHSLTDKSVGGVSESRGGAGGSYASSGGRILQTVTPTLGYHSSPRMITSFYSPPRPDISAGADNSLGSHMRNSFGQVARRNSSFATPDRAYAIENTNVGRNLTTDVHQTPLMRVNNMESVNVVDTANDLTMSSDLVATIPPPSDFGLPPHPNAVAGPRDTNSATQYAASSASSPIRQHYFGLSGESGIEWLGSKSHQPPVNTVRGNSSTQQTPGAHFDLKM</sequence>
<evidence type="ECO:0000259" key="9">
    <source>
        <dbReference type="PROSITE" id="PS50835"/>
    </source>
</evidence>
<dbReference type="Gene3D" id="2.60.40.10">
    <property type="entry name" value="Immunoglobulins"/>
    <property type="match status" value="6"/>
</dbReference>
<dbReference type="SMART" id="SM00408">
    <property type="entry name" value="IGc2"/>
    <property type="match status" value="4"/>
</dbReference>
<dbReference type="OMA" id="PWVEITE"/>
<feature type="region of interest" description="Disordered" evidence="7">
    <location>
        <begin position="1454"/>
        <end position="1477"/>
    </location>
</feature>
<evidence type="ECO:0000256" key="8">
    <source>
        <dbReference type="SAM" id="Phobius"/>
    </source>
</evidence>
<evidence type="ECO:0000313" key="11">
    <source>
        <dbReference type="EMBL" id="CDI98530.1"/>
    </source>
</evidence>
<organism evidence="11 12">
    <name type="scientific">Echinococcus multilocularis</name>
    <name type="common">Fox tapeworm</name>
    <dbReference type="NCBI Taxonomy" id="6211"/>
    <lineage>
        <taxon>Eukaryota</taxon>
        <taxon>Metazoa</taxon>
        <taxon>Spiralia</taxon>
        <taxon>Lophotrochozoa</taxon>
        <taxon>Platyhelminthes</taxon>
        <taxon>Cestoda</taxon>
        <taxon>Eucestoda</taxon>
        <taxon>Cyclophyllidea</taxon>
        <taxon>Taeniidae</taxon>
        <taxon>Echinococcus</taxon>
    </lineage>
</organism>
<feature type="compositionally biased region" description="Low complexity" evidence="7">
    <location>
        <begin position="1457"/>
        <end position="1477"/>
    </location>
</feature>
<feature type="compositionally biased region" description="Basic residues" evidence="7">
    <location>
        <begin position="1341"/>
        <end position="1354"/>
    </location>
</feature>
<feature type="domain" description="Ig-like" evidence="9">
    <location>
        <begin position="537"/>
        <end position="574"/>
    </location>
</feature>
<name>A0A087W1W4_ECHMU</name>
<keyword evidence="4" id="KW-1015">Disulfide bond</keyword>
<feature type="domain" description="Ig-like" evidence="9">
    <location>
        <begin position="138"/>
        <end position="257"/>
    </location>
</feature>
<reference evidence="11" key="1">
    <citation type="journal article" date="2013" name="Nature">
        <title>The genomes of four tapeworm species reveal adaptations to parasitism.</title>
        <authorList>
            <person name="Tsai I.J."/>
            <person name="Zarowiecki M."/>
            <person name="Holroyd N."/>
            <person name="Garciarrubio A."/>
            <person name="Sanchez-Flores A."/>
            <person name="Brooks K.L."/>
            <person name="Tracey A."/>
            <person name="Bobes R.J."/>
            <person name="Fragoso G."/>
            <person name="Sciutto E."/>
            <person name="Aslett M."/>
            <person name="Beasley H."/>
            <person name="Bennett H.M."/>
            <person name="Cai J."/>
            <person name="Camicia F."/>
            <person name="Clark R."/>
            <person name="Cucher M."/>
            <person name="De Silva N."/>
            <person name="Day T.A."/>
            <person name="Deplazes P."/>
            <person name="Estrada K."/>
            <person name="Fernandez C."/>
            <person name="Holland P.W."/>
            <person name="Hou J."/>
            <person name="Hu S."/>
            <person name="Huckvale T."/>
            <person name="Hung S.S."/>
            <person name="Kamenetzky L."/>
            <person name="Keane J.A."/>
            <person name="Kiss F."/>
            <person name="Koziol U."/>
            <person name="Lambert O."/>
            <person name="Liu K."/>
            <person name="Luo X."/>
            <person name="Luo Y."/>
            <person name="Macchiaroli N."/>
            <person name="Nichol S."/>
            <person name="Paps J."/>
            <person name="Parkinson J."/>
            <person name="Pouchkina-Stantcheva N."/>
            <person name="Riddiford N."/>
            <person name="Rosenzvit M."/>
            <person name="Salinas G."/>
            <person name="Wasmuth J.D."/>
            <person name="Zamanian M."/>
            <person name="Zheng Y."/>
            <person name="Cai X."/>
            <person name="Soberon X."/>
            <person name="Olson P.D."/>
            <person name="Laclette J.P."/>
            <person name="Brehm K."/>
            <person name="Berriman M."/>
            <person name="Garciarrubio A."/>
            <person name="Bobes R.J."/>
            <person name="Fragoso G."/>
            <person name="Sanchez-Flores A."/>
            <person name="Estrada K."/>
            <person name="Cevallos M.A."/>
            <person name="Morett E."/>
            <person name="Gonzalez V."/>
            <person name="Portillo T."/>
            <person name="Ochoa-Leyva A."/>
            <person name="Jose M.V."/>
            <person name="Sciutto E."/>
            <person name="Landa A."/>
            <person name="Jimenez L."/>
            <person name="Valdes V."/>
            <person name="Carrero J.C."/>
            <person name="Larralde C."/>
            <person name="Morales-Montor J."/>
            <person name="Limon-Lason J."/>
            <person name="Soberon X."/>
            <person name="Laclette J.P."/>
        </authorList>
    </citation>
    <scope>NUCLEOTIDE SEQUENCE [LARGE SCALE GENOMIC DNA]</scope>
</reference>
<dbReference type="InterPro" id="IPR003598">
    <property type="entry name" value="Ig_sub2"/>
</dbReference>
<feature type="domain" description="Fibronectin type-III" evidence="10">
    <location>
        <begin position="1056"/>
        <end position="1153"/>
    </location>
</feature>
<evidence type="ECO:0000256" key="2">
    <source>
        <dbReference type="ARBA" id="ARBA00022737"/>
    </source>
</evidence>